<reference evidence="1 2" key="1">
    <citation type="submission" date="2023-09" db="EMBL/GenBank/DDBJ databases">
        <title>Complete genome of Streptomyces roseicoloratus T14.</title>
        <authorList>
            <person name="Bashizi T."/>
            <person name="Kim M.-J."/>
            <person name="Lee G."/>
            <person name="Tagele S.B."/>
            <person name="Shin J.-H."/>
        </authorList>
    </citation>
    <scope>NUCLEOTIDE SEQUENCE [LARGE SCALE GENOMIC DNA]</scope>
    <source>
        <strain evidence="1 2">T14</strain>
    </source>
</reference>
<protein>
    <recommendedName>
        <fullName evidence="3">Ankyrin</fullName>
    </recommendedName>
</protein>
<proteinExistence type="predicted"/>
<keyword evidence="2" id="KW-1185">Reference proteome</keyword>
<dbReference type="EMBL" id="CP133762">
    <property type="protein sequence ID" value="WMX48334.1"/>
    <property type="molecule type" value="Genomic_DNA"/>
</dbReference>
<evidence type="ECO:0000313" key="2">
    <source>
        <dbReference type="Proteomes" id="UP001250858"/>
    </source>
</evidence>
<accession>A0ABY9S2T3</accession>
<gene>
    <name evidence="1" type="ORF">RGF97_30965</name>
</gene>
<evidence type="ECO:0008006" key="3">
    <source>
        <dbReference type="Google" id="ProtNLM"/>
    </source>
</evidence>
<dbReference type="RefSeq" id="WP_309549848.1">
    <property type="nucleotide sequence ID" value="NZ_CP133762.1"/>
</dbReference>
<name>A0ABY9S2T3_9ACTN</name>
<evidence type="ECO:0000313" key="1">
    <source>
        <dbReference type="EMBL" id="WMX48334.1"/>
    </source>
</evidence>
<sequence>MHETAAALADARWPLAPPAEAGWLRELTADDGITGFMSPALPDAAWLLHSLYEHEVGPTDMSFDAYARAVRAGGGKDVIPGIDPAEVLDAPTGEHPGPRWRRLRWAELADRLGDPTVPEGRYPCHSSFPSIRPGTWPAGLRAPSEGHMDRPDWNRLVDLLAAHGPHGAETACLAYWSPLLQGADFDDPHLRAGVLADAKVLFDHPEEEKWTPSNLWARDLSWVVCTDYDLWATKVSGPRALVEALLADPEIEAVRVPWAA</sequence>
<dbReference type="Proteomes" id="UP001250858">
    <property type="component" value="Chromosome"/>
</dbReference>
<organism evidence="1 2">
    <name type="scientific">Streptomyces roseicoloratus</name>
    <dbReference type="NCBI Taxonomy" id="2508722"/>
    <lineage>
        <taxon>Bacteria</taxon>
        <taxon>Bacillati</taxon>
        <taxon>Actinomycetota</taxon>
        <taxon>Actinomycetes</taxon>
        <taxon>Kitasatosporales</taxon>
        <taxon>Streptomycetaceae</taxon>
        <taxon>Streptomyces</taxon>
    </lineage>
</organism>